<reference evidence="2" key="1">
    <citation type="submission" date="2014-07" db="EMBL/GenBank/DDBJ databases">
        <authorList>
            <person name="Urmite Genomes Urmite Genomes"/>
        </authorList>
    </citation>
    <scope>NUCLEOTIDE SEQUENCE</scope>
    <source>
        <strain evidence="2">12M76_air</strain>
    </source>
</reference>
<feature type="region of interest" description="Disordered" evidence="1">
    <location>
        <begin position="1"/>
        <end position="21"/>
    </location>
</feature>
<accession>A0A078MNM8</accession>
<dbReference type="SMART" id="SM01236">
    <property type="entry name" value="Haem_oxygenase_2"/>
    <property type="match status" value="1"/>
</dbReference>
<proteinExistence type="predicted"/>
<organism evidence="2">
    <name type="scientific">Pseudomonas saudimassiliensis</name>
    <dbReference type="NCBI Taxonomy" id="1461581"/>
    <lineage>
        <taxon>Bacteria</taxon>
        <taxon>Pseudomonadati</taxon>
        <taxon>Pseudomonadota</taxon>
        <taxon>Gammaproteobacteria</taxon>
        <taxon>Pseudomonadales</taxon>
        <taxon>Pseudomonadaceae</taxon>
        <taxon>Pseudomonas</taxon>
    </lineage>
</organism>
<evidence type="ECO:0000313" key="2">
    <source>
        <dbReference type="EMBL" id="CEA06426.1"/>
    </source>
</evidence>
<protein>
    <recommendedName>
        <fullName evidence="3">Iron-containing redox enzyme family protein</fullName>
    </recommendedName>
</protein>
<dbReference type="RefSeq" id="WP_044500921.1">
    <property type="nucleotide sequence ID" value="NZ_LK391969.1"/>
</dbReference>
<dbReference type="AlphaFoldDB" id="A0A078MNM8"/>
<dbReference type="PATRIC" id="fig|1461581.3.peg.2769"/>
<evidence type="ECO:0008006" key="3">
    <source>
        <dbReference type="Google" id="ProtNLM"/>
    </source>
</evidence>
<dbReference type="OrthoDB" id="6635957at2"/>
<dbReference type="EMBL" id="LK391969">
    <property type="protein sequence ID" value="CEF27851.1"/>
    <property type="molecule type" value="Genomic_DNA"/>
</dbReference>
<evidence type="ECO:0000256" key="1">
    <source>
        <dbReference type="SAM" id="MobiDB-lite"/>
    </source>
</evidence>
<sequence length="457" mass="51497">MPTLKTPTRQTLPTPSSQRINPRTLYHGLLQSPSEHLGAARDYLQENLRRAAALPCDLPEDPSQLSQWVHDSSGKVADAYNAYLAARKQGQPRRFFTNRAHALYFLRGVAPTKLVDGAWLYGIVSQWQDWRFHGLVRTYLEELGDGEPTQNHVALYKQLLYTYDLNDTDNLSPDHYIQGALQLALAHQARDFLPELIGYNLGYEQLPLHLLISIRELSELGIDPYYFQLHVTIDNADTGHAQKAVDAVLNNLPTNGDTDAFLQRVRAGYLLNELGTSSMDVIEGFRLEHEVQSMLEHKAVVARNIHSDRCRIEGRTVNEWLATPGQMGAMLAALEKRGWIRRHTDPEESRFWQLVHGNRAPMFGVFSGYELQLLHDWIAGEWAAPTSPRRPQPAPPMATTDDFAEEQSLLRQQLNALPAEEQMAALIELMGPATHYTPAGLLATRLFTRGMGHPSGF</sequence>
<name>A0A078MNM8_9PSED</name>
<dbReference type="EMBL" id="LM997413">
    <property type="protein sequence ID" value="CEA06426.1"/>
    <property type="molecule type" value="Genomic_DNA"/>
</dbReference>
<dbReference type="InterPro" id="IPR016084">
    <property type="entry name" value="Haem_Oase-like_multi-hlx"/>
</dbReference>
<gene>
    <name evidence="2" type="ORF">BN1049_02814</name>
</gene>
<dbReference type="Pfam" id="PF14518">
    <property type="entry name" value="Haem_oxygenas_2"/>
    <property type="match status" value="1"/>
</dbReference>
<dbReference type="Gene3D" id="1.20.910.10">
    <property type="entry name" value="Heme oxygenase-like"/>
    <property type="match status" value="1"/>
</dbReference>